<organism evidence="16 17">
    <name type="scientific">Dioscorea cayennensis subsp. rotundata</name>
    <name type="common">White Guinea yam</name>
    <name type="synonym">Dioscorea rotundata</name>
    <dbReference type="NCBI Taxonomy" id="55577"/>
    <lineage>
        <taxon>Eukaryota</taxon>
        <taxon>Viridiplantae</taxon>
        <taxon>Streptophyta</taxon>
        <taxon>Embryophyta</taxon>
        <taxon>Tracheophyta</taxon>
        <taxon>Spermatophyta</taxon>
        <taxon>Magnoliopsida</taxon>
        <taxon>Liliopsida</taxon>
        <taxon>Dioscoreales</taxon>
        <taxon>Dioscoreaceae</taxon>
        <taxon>Dioscorea</taxon>
    </lineage>
</organism>
<dbReference type="EC" id="3.2.1.4" evidence="14"/>
<feature type="active site" evidence="13">
    <location>
        <position position="441"/>
    </location>
</feature>
<evidence type="ECO:0000256" key="8">
    <source>
        <dbReference type="ARBA" id="ARBA00023180"/>
    </source>
</evidence>
<evidence type="ECO:0000256" key="1">
    <source>
        <dbReference type="ARBA" id="ARBA00000966"/>
    </source>
</evidence>
<keyword evidence="7 14" id="KW-0136">Cellulose degradation</keyword>
<dbReference type="InterPro" id="IPR008928">
    <property type="entry name" value="6-hairpin_glycosidase_sf"/>
</dbReference>
<dbReference type="GeneID" id="120260123"/>
<gene>
    <name evidence="17" type="primary">LOC120260123</name>
</gene>
<dbReference type="Pfam" id="PF00759">
    <property type="entry name" value="Glyco_hydro_9"/>
    <property type="match status" value="1"/>
</dbReference>
<dbReference type="Proteomes" id="UP001515500">
    <property type="component" value="Chromosome 5"/>
</dbReference>
<feature type="domain" description="Carbohydrate binding" evidence="15">
    <location>
        <begin position="491"/>
        <end position="571"/>
    </location>
</feature>
<evidence type="ECO:0000256" key="14">
    <source>
        <dbReference type="RuleBase" id="RU361166"/>
    </source>
</evidence>
<comment type="similarity">
    <text evidence="3 12 14">Belongs to the glycosyl hydrolase 9 (cellulase E) family.</text>
</comment>
<comment type="catalytic activity">
    <reaction evidence="1 14">
        <text>Endohydrolysis of (1-&gt;4)-beta-D-glucosidic linkages in cellulose, lichenin and cereal beta-D-glucans.</text>
        <dbReference type="EC" id="3.2.1.4"/>
    </reaction>
</comment>
<evidence type="ECO:0000256" key="12">
    <source>
        <dbReference type="PROSITE-ProRule" id="PRU10059"/>
    </source>
</evidence>
<dbReference type="RefSeq" id="XP_039123496.1">
    <property type="nucleotide sequence ID" value="XM_039267562.1"/>
</dbReference>
<dbReference type="PROSITE" id="PS00592">
    <property type="entry name" value="GH9_2"/>
    <property type="match status" value="1"/>
</dbReference>
<dbReference type="GO" id="GO:0008810">
    <property type="term" value="F:cellulase activity"/>
    <property type="evidence" value="ECO:0007669"/>
    <property type="project" value="UniProtKB-EC"/>
</dbReference>
<keyword evidence="11 12" id="KW-0624">Polysaccharide degradation</keyword>
<evidence type="ECO:0000256" key="13">
    <source>
        <dbReference type="PROSITE-ProRule" id="PRU10060"/>
    </source>
</evidence>
<feature type="active site" evidence="12">
    <location>
        <position position="380"/>
    </location>
</feature>
<comment type="subcellular location">
    <subcellularLocation>
        <location evidence="2">Secreted</location>
    </subcellularLocation>
</comment>
<keyword evidence="16" id="KW-1185">Reference proteome</keyword>
<dbReference type="PANTHER" id="PTHR22298">
    <property type="entry name" value="ENDO-1,4-BETA-GLUCANASE"/>
    <property type="match status" value="1"/>
</dbReference>
<evidence type="ECO:0000256" key="5">
    <source>
        <dbReference type="ARBA" id="ARBA00022729"/>
    </source>
</evidence>
<evidence type="ECO:0000256" key="10">
    <source>
        <dbReference type="ARBA" id="ARBA00023295"/>
    </source>
</evidence>
<evidence type="ECO:0000256" key="4">
    <source>
        <dbReference type="ARBA" id="ARBA00022525"/>
    </source>
</evidence>
<dbReference type="InterPro" id="IPR018221">
    <property type="entry name" value="Glyco_hydro_9_His_AS"/>
</dbReference>
<evidence type="ECO:0000256" key="6">
    <source>
        <dbReference type="ARBA" id="ARBA00022801"/>
    </source>
</evidence>
<keyword evidence="4" id="KW-0964">Secreted</keyword>
<keyword evidence="9 12" id="KW-0119">Carbohydrate metabolism</keyword>
<evidence type="ECO:0000256" key="7">
    <source>
        <dbReference type="ARBA" id="ARBA00023001"/>
    </source>
</evidence>
<evidence type="ECO:0000313" key="16">
    <source>
        <dbReference type="Proteomes" id="UP001515500"/>
    </source>
</evidence>
<evidence type="ECO:0000256" key="3">
    <source>
        <dbReference type="ARBA" id="ARBA00007072"/>
    </source>
</evidence>
<dbReference type="PROSITE" id="PS00698">
    <property type="entry name" value="GH9_3"/>
    <property type="match status" value="1"/>
</dbReference>
<reference evidence="17" key="1">
    <citation type="submission" date="2025-08" db="UniProtKB">
        <authorList>
            <consortium name="RefSeq"/>
        </authorList>
    </citation>
    <scope>IDENTIFICATION</scope>
</reference>
<dbReference type="SUPFAM" id="SSF48208">
    <property type="entry name" value="Six-hairpin glycosidases"/>
    <property type="match status" value="1"/>
</dbReference>
<keyword evidence="8" id="KW-0325">Glycoprotein</keyword>
<dbReference type="FunFam" id="1.50.10.10:FF:000020">
    <property type="entry name" value="Endoglucanase"/>
    <property type="match status" value="1"/>
</dbReference>
<evidence type="ECO:0000256" key="9">
    <source>
        <dbReference type="ARBA" id="ARBA00023277"/>
    </source>
</evidence>
<accession>A0AB40BA06</accession>
<dbReference type="GO" id="GO:0030246">
    <property type="term" value="F:carbohydrate binding"/>
    <property type="evidence" value="ECO:0007669"/>
    <property type="project" value="InterPro"/>
</dbReference>
<dbReference type="SMART" id="SM01063">
    <property type="entry name" value="CBM49"/>
    <property type="match status" value="1"/>
</dbReference>
<dbReference type="Gene3D" id="1.50.10.10">
    <property type="match status" value="1"/>
</dbReference>
<dbReference type="AlphaFoldDB" id="A0AB40BA06"/>
<keyword evidence="10 12" id="KW-0326">Glycosidase</keyword>
<dbReference type="InterPro" id="IPR001701">
    <property type="entry name" value="Glyco_hydro_9"/>
</dbReference>
<dbReference type="Pfam" id="PF09478">
    <property type="entry name" value="CBM49"/>
    <property type="match status" value="1"/>
</dbReference>
<dbReference type="GO" id="GO:0030245">
    <property type="term" value="P:cellulose catabolic process"/>
    <property type="evidence" value="ECO:0007669"/>
    <property type="project" value="UniProtKB-KW"/>
</dbReference>
<evidence type="ECO:0000313" key="17">
    <source>
        <dbReference type="RefSeq" id="XP_039123496.1"/>
    </source>
</evidence>
<evidence type="ECO:0000256" key="2">
    <source>
        <dbReference type="ARBA" id="ARBA00004613"/>
    </source>
</evidence>
<name>A0AB40BA06_DIOCR</name>
<protein>
    <recommendedName>
        <fullName evidence="14">Endoglucanase</fullName>
        <ecNumber evidence="14">3.2.1.4</ecNumber>
    </recommendedName>
</protein>
<dbReference type="InterPro" id="IPR012341">
    <property type="entry name" value="6hp_glycosidase-like_sf"/>
</dbReference>
<dbReference type="InterPro" id="IPR033126">
    <property type="entry name" value="Glyco_hydro_9_Asp/Glu_AS"/>
</dbReference>
<dbReference type="InterPro" id="IPR019028">
    <property type="entry name" value="CBM_49"/>
</dbReference>
<feature type="active site" evidence="13">
    <location>
        <position position="432"/>
    </location>
</feature>
<evidence type="ECO:0000256" key="11">
    <source>
        <dbReference type="ARBA" id="ARBA00023326"/>
    </source>
</evidence>
<keyword evidence="5" id="KW-0732">Signal</keyword>
<evidence type="ECO:0000259" key="15">
    <source>
        <dbReference type="SMART" id="SM01063"/>
    </source>
</evidence>
<proteinExistence type="inferred from homology"/>
<dbReference type="GO" id="GO:0005576">
    <property type="term" value="C:extracellular region"/>
    <property type="evidence" value="ECO:0007669"/>
    <property type="project" value="UniProtKB-SubCell"/>
</dbReference>
<keyword evidence="6 12" id="KW-0378">Hydrolase</keyword>
<sequence>MTMGRLLVRAFSSLRLRGLGTFQRTRESLGELTLQVDLVGGYYDAGDNVKFGLPMAFTITMMSWSIVEYGKQMSRSGELKNAMEAVKWGTDYLIKAHPEPYVLYGEVGDGNSDHYCWQRPEDMTTSRQAYRIDQTTPGSDLAGETAAAMASASIVFKHSDPAYSNQLLNHAKQLFEFADKYRSKYDRSITVAQDYYQSISGYMDELLWAAAWLYQATDENYYLDYLANNADEFGGTGWAITEFGWDVKFAGVQVLASKFLLQGKAAHHSSVLERYKQKAENFMCSCIGKGVRNVQRTPGGLLFWQRWNNLQFVTSSAFLLTVYSDYLTSSGQKAQCANRIAPPSELLSFAKSQVDYILGDNPRATSYMVGYGRTYPQQVHHRGSSIVSIKANPSFVSCRGGYQTWFSRKASDPNLLDGAIVGGPDAYDDFADERHNYEQTEPATYNNAPLLGVLARLNVGNAGLNQLLPVMINTKPVNSPAPSVAKVSPPLSITQTVTTSWNANGKTYYRYSTILTNKASKTVKNLKISISKLYGPLWGLRNSGNGYEFPAWIDSLPAGKSFEFVYIHSASPAEIWVSEYTLV</sequence>